<name>A0A7U2EVX4_PHANO</name>
<dbReference type="AlphaFoldDB" id="A0A7U2EVX4"/>
<dbReference type="InterPro" id="IPR021109">
    <property type="entry name" value="Peptidase_aspartic_dom_sf"/>
</dbReference>
<reference evidence="3" key="1">
    <citation type="journal article" date="2021" name="BMC Genomics">
        <title>Chromosome-level genome assembly and manually-curated proteome of model necrotroph Parastagonospora nodorum Sn15 reveals a genome-wide trove of candidate effector homologs, and redundancy of virulence-related functions within an accessory chromosome.</title>
        <authorList>
            <person name="Bertazzoni S."/>
            <person name="Jones D.A.B."/>
            <person name="Phan H.T."/>
            <person name="Tan K.-C."/>
            <person name="Hane J.K."/>
        </authorList>
    </citation>
    <scope>NUCLEOTIDE SEQUENCE [LARGE SCALE GENOMIC DNA]</scope>
    <source>
        <strain evidence="3">SN15 / ATCC MYA-4574 / FGSC 10173)</strain>
    </source>
</reference>
<feature type="compositionally biased region" description="Polar residues" evidence="1">
    <location>
        <begin position="430"/>
        <end position="442"/>
    </location>
</feature>
<dbReference type="EMBL" id="CP069024">
    <property type="protein sequence ID" value="QRC92853.1"/>
    <property type="molecule type" value="Genomic_DNA"/>
</dbReference>
<feature type="region of interest" description="Disordered" evidence="1">
    <location>
        <begin position="1"/>
        <end position="27"/>
    </location>
</feature>
<dbReference type="OrthoDB" id="6079484at2759"/>
<dbReference type="CDD" id="cd00303">
    <property type="entry name" value="retropepsin_like"/>
    <property type="match status" value="2"/>
</dbReference>
<organism evidence="2 3">
    <name type="scientific">Phaeosphaeria nodorum (strain SN15 / ATCC MYA-4574 / FGSC 10173)</name>
    <name type="common">Glume blotch fungus</name>
    <name type="synonym">Parastagonospora nodorum</name>
    <dbReference type="NCBI Taxonomy" id="321614"/>
    <lineage>
        <taxon>Eukaryota</taxon>
        <taxon>Fungi</taxon>
        <taxon>Dikarya</taxon>
        <taxon>Ascomycota</taxon>
        <taxon>Pezizomycotina</taxon>
        <taxon>Dothideomycetes</taxon>
        <taxon>Pleosporomycetidae</taxon>
        <taxon>Pleosporales</taxon>
        <taxon>Pleosporineae</taxon>
        <taxon>Phaeosphaeriaceae</taxon>
        <taxon>Parastagonospora</taxon>
    </lineage>
</organism>
<feature type="compositionally biased region" description="Basic and acidic residues" evidence="1">
    <location>
        <begin position="443"/>
        <end position="457"/>
    </location>
</feature>
<accession>A0A7U2EVX4</accession>
<sequence>MDQDIQDEGAYYDPDLDAAPKSPQLRRVQPKAFSSRYDCPSPIPTAWDLDSRSWLPLDIDDIPVTNGFAHFAKSCSCCHPSVHATQLADTLLLHHMAPQYPQIARSIGTTLYRSIEFDEEPAEIHNGENLLPNPRVLGRGHSTLPLKFNGTICSATILACPDTGSDVNLISKDIAKALGYEMRESAAPGFYLLLADGTFVFPERYICAEFTFAVQSSMGLPHMSAIFYVLRHLPSQVIMGVSFLEQFQIMTLHRNKIMKIPRSTIRVPRVFSVGIPRKHLICEIDNELAAATPDSGSEIDLMSTSFATARGFNIYPAEELIELADGSIVTCQGFVRAKLSIATHFNTQQAPGTKVDAMIDFFLLNGLTHDVILGEHYLEELKVYTKNQHALILVTDPGAVIRLNRIRKFGAVDSAITWLTDRLRSQQVVSTENGSTVDTITDQDQRENHRREKESHRIGLLPIREQEAARTVERVKEEQYGSSKHASSSLSSSQAPRQLGPDPAQSGGNLLDSRLNLHS</sequence>
<evidence type="ECO:0000313" key="2">
    <source>
        <dbReference type="EMBL" id="QRC92853.1"/>
    </source>
</evidence>
<feature type="region of interest" description="Disordered" evidence="1">
    <location>
        <begin position="430"/>
        <end position="519"/>
    </location>
</feature>
<keyword evidence="3" id="KW-1185">Reference proteome</keyword>
<dbReference type="Gene3D" id="2.40.70.10">
    <property type="entry name" value="Acid Proteases"/>
    <property type="match status" value="1"/>
</dbReference>
<evidence type="ECO:0000313" key="3">
    <source>
        <dbReference type="Proteomes" id="UP000663193"/>
    </source>
</evidence>
<feature type="compositionally biased region" description="Low complexity" evidence="1">
    <location>
        <begin position="482"/>
        <end position="493"/>
    </location>
</feature>
<dbReference type="VEuPathDB" id="FungiDB:JI435_080920"/>
<feature type="compositionally biased region" description="Basic and acidic residues" evidence="1">
    <location>
        <begin position="464"/>
        <end position="479"/>
    </location>
</feature>
<dbReference type="Proteomes" id="UP000663193">
    <property type="component" value="Chromosome 2"/>
</dbReference>
<protein>
    <submittedName>
        <fullName evidence="2">Uncharacterized protein</fullName>
    </submittedName>
</protein>
<evidence type="ECO:0000256" key="1">
    <source>
        <dbReference type="SAM" id="MobiDB-lite"/>
    </source>
</evidence>
<proteinExistence type="predicted"/>
<gene>
    <name evidence="2" type="ORF">JI435_080920</name>
</gene>